<dbReference type="OrthoDB" id="256574at2"/>
<evidence type="ECO:0000313" key="1">
    <source>
        <dbReference type="EMBL" id="AFJ45143.1"/>
    </source>
</evidence>
<accession>K6VJP8</accession>
<accession>I2B3N9</accession>
<name>I2B3N9_SHIBC</name>
<dbReference type="Pfam" id="PF05035">
    <property type="entry name" value="DGOK"/>
    <property type="match status" value="1"/>
</dbReference>
<reference evidence="1 2" key="1">
    <citation type="journal article" date="2012" name="J. Bacteriol.">
        <title>Complete genome sequence of the B12-producing Shimwellia blattae strain DSM 4481, isolated from a cockroach.</title>
        <authorList>
            <person name="Brzuszkiewicz E."/>
            <person name="Waschkowitz T."/>
            <person name="Wiezer A."/>
            <person name="Daniel R."/>
        </authorList>
    </citation>
    <scope>NUCLEOTIDE SEQUENCE [LARGE SCALE GENOMIC DNA]</scope>
    <source>
        <strain evidence="2">ATCC 29907 / DSM 4481 / JCM 1650 / NBRC 105725 / CDC 9005-74</strain>
    </source>
</reference>
<dbReference type="AlphaFoldDB" id="I2B3N9"/>
<dbReference type="EMBL" id="CP001560">
    <property type="protein sequence ID" value="AFJ45143.1"/>
    <property type="molecule type" value="Genomic_DNA"/>
</dbReference>
<dbReference type="HOGENOM" id="CLU_058005_2_0_6"/>
<organism evidence="1 2">
    <name type="scientific">Shimwellia blattae (strain ATCC 29907 / DSM 4481 / JCM 1650 / NBRC 105725 / CDC 9005-74)</name>
    <name type="common">Escherichia blattae</name>
    <dbReference type="NCBI Taxonomy" id="630626"/>
    <lineage>
        <taxon>Bacteria</taxon>
        <taxon>Pseudomonadati</taxon>
        <taxon>Pseudomonadota</taxon>
        <taxon>Gammaproteobacteria</taxon>
        <taxon>Enterobacterales</taxon>
        <taxon>Enterobacteriaceae</taxon>
        <taxon>Shimwellia</taxon>
    </lineage>
</organism>
<keyword evidence="1" id="KW-0808">Transferase</keyword>
<dbReference type="Proteomes" id="UP000001955">
    <property type="component" value="Chromosome"/>
</dbReference>
<dbReference type="Gene3D" id="3.30.420.310">
    <property type="entry name" value="2-keto-3-deoxy-galactonokinase, C-terminal domain"/>
    <property type="match status" value="1"/>
</dbReference>
<dbReference type="GO" id="GO:0034194">
    <property type="term" value="P:D-galactonate catabolic process"/>
    <property type="evidence" value="ECO:0007669"/>
    <property type="project" value="InterPro"/>
</dbReference>
<dbReference type="InterPro" id="IPR042258">
    <property type="entry name" value="DGOK_N"/>
</dbReference>
<keyword evidence="1" id="KW-0418">Kinase</keyword>
<dbReference type="STRING" id="630626.EBL_c00060"/>
<dbReference type="CDD" id="cd24012">
    <property type="entry name" value="ASKHA_NBD_KDGal-kinase"/>
    <property type="match status" value="1"/>
</dbReference>
<dbReference type="InterPro" id="IPR042257">
    <property type="entry name" value="DGOK_C"/>
</dbReference>
<dbReference type="KEGG" id="ebt:EBL_c00060"/>
<dbReference type="GO" id="GO:0008671">
    <property type="term" value="F:2-dehydro-3-deoxygalactonokinase activity"/>
    <property type="evidence" value="ECO:0007669"/>
    <property type="project" value="InterPro"/>
</dbReference>
<evidence type="ECO:0000313" key="2">
    <source>
        <dbReference type="Proteomes" id="UP000001955"/>
    </source>
</evidence>
<dbReference type="InterPro" id="IPR007729">
    <property type="entry name" value="DGOK"/>
</dbReference>
<keyword evidence="2" id="KW-1185">Reference proteome</keyword>
<gene>
    <name evidence="1" type="primary">dgoK</name>
    <name evidence="1" type="ordered locus">EBL_c00060</name>
</gene>
<dbReference type="PATRIC" id="fig|630626.3.peg.6"/>
<dbReference type="RefSeq" id="WP_002443741.1">
    <property type="nucleotide sequence ID" value="NC_017910.1"/>
</dbReference>
<protein>
    <submittedName>
        <fullName evidence="1">2-oxo-3-deoxygalactonate kinase</fullName>
    </submittedName>
</protein>
<proteinExistence type="predicted"/>
<sequence>MTSRYIAIDWGSTNLRAWLYQDGQCLDSRQSEAGITRLNGRTPAAVLETITTGWRAPDTPVLMAGMVGSDAGWKTAPYLPCPVALSDIATRLTPVVDNVWIVPGLSTGEAAHPNVMRGEETQLLGACQVRPAAYYVMPGTHCKWVSVQGQQVTDFHTVMTGELHYLLMSHSLLGKGLPEQVLSQQAFDDGLENGLNNPALLARLFEVRAAHVLGTLPREAVSDYLSGLLIGAEVATMTRNMDRDPTITLVAGSGLIWRYRRAFTALGYSAQAISGDEAFQAGIRSIADAVAHSTSADSHPARG</sequence>
<dbReference type="eggNOG" id="COG3734">
    <property type="taxonomic scope" value="Bacteria"/>
</dbReference>
<dbReference type="Gene3D" id="3.30.420.300">
    <property type="entry name" value="2-keto-3-deoxy-galactonokinase, substrate binding domain"/>
    <property type="match status" value="1"/>
</dbReference>